<dbReference type="STRING" id="177437.HRM2_31660"/>
<dbReference type="HOGENOM" id="CLU_130444_0_0_7"/>
<proteinExistence type="predicted"/>
<dbReference type="NCBIfam" id="NF038038">
    <property type="entry name" value="cytoc_DsrJ"/>
    <property type="match status" value="1"/>
</dbReference>
<gene>
    <name evidence="1" type="primary">hmeE1</name>
    <name evidence="1" type="ordered locus">HRM2_31660</name>
</gene>
<accession>C0QL07</accession>
<organism evidence="1 2">
    <name type="scientific">Desulforapulum autotrophicum (strain ATCC 43914 / DSM 3382 / VKM B-1955 / HRM2)</name>
    <name type="common">Desulfobacterium autotrophicum</name>
    <dbReference type="NCBI Taxonomy" id="177437"/>
    <lineage>
        <taxon>Bacteria</taxon>
        <taxon>Pseudomonadati</taxon>
        <taxon>Thermodesulfobacteriota</taxon>
        <taxon>Desulfobacteria</taxon>
        <taxon>Desulfobacterales</taxon>
        <taxon>Desulfobacteraceae</taxon>
        <taxon>Desulforapulum</taxon>
    </lineage>
</organism>
<dbReference type="eggNOG" id="ENOG5032SEM">
    <property type="taxonomic scope" value="Bacteria"/>
</dbReference>
<keyword evidence="2" id="KW-1185">Reference proteome</keyword>
<dbReference type="Proteomes" id="UP000000442">
    <property type="component" value="Chromosome"/>
</dbReference>
<name>C0QL07_DESAH</name>
<dbReference type="InterPro" id="IPR036280">
    <property type="entry name" value="Multihaem_cyt_sf"/>
</dbReference>
<dbReference type="KEGG" id="dat:HRM2_31660"/>
<evidence type="ECO:0000313" key="1">
    <source>
        <dbReference type="EMBL" id="ACN16247.1"/>
    </source>
</evidence>
<sequence>MTMSKNAIMAGLAVFVIAALFPIWFNFGGTEAAPEPELSAKAKAAGKCVLDKYDMRANHMSLLDEWRDSVVRDADRKYNAANGKQFQMSLSTGENSCLGCHEDKEKFCDKCHTYASVDPYCWECHTTPKEINQ</sequence>
<dbReference type="InterPro" id="IPR047668">
    <property type="entry name" value="DsrJ"/>
</dbReference>
<dbReference type="AlphaFoldDB" id="C0QL07"/>
<dbReference type="SUPFAM" id="SSF48695">
    <property type="entry name" value="Multiheme cytochromes"/>
    <property type="match status" value="1"/>
</dbReference>
<dbReference type="Gene3D" id="3.90.10.10">
    <property type="entry name" value="Cytochrome C3"/>
    <property type="match status" value="1"/>
</dbReference>
<reference evidence="1 2" key="1">
    <citation type="journal article" date="2009" name="Environ. Microbiol.">
        <title>Genome sequence of Desulfobacterium autotrophicum HRM2, a marine sulfate reducer oxidizing organic carbon completely to carbon dioxide.</title>
        <authorList>
            <person name="Strittmatter A.W."/>
            <person name="Liesegang H."/>
            <person name="Rabus R."/>
            <person name="Decker I."/>
            <person name="Amann J."/>
            <person name="Andres S."/>
            <person name="Henne A."/>
            <person name="Fricke W.F."/>
            <person name="Martinez-Arias R."/>
            <person name="Bartels D."/>
            <person name="Goesmann A."/>
            <person name="Krause L."/>
            <person name="Puehler A."/>
            <person name="Klenk H.P."/>
            <person name="Richter M."/>
            <person name="Schuler M."/>
            <person name="Gloeckner F.O."/>
            <person name="Meyerdierks A."/>
            <person name="Gottschalk G."/>
            <person name="Amann R."/>
        </authorList>
    </citation>
    <scope>NUCLEOTIDE SEQUENCE [LARGE SCALE GENOMIC DNA]</scope>
    <source>
        <strain evidence="2">ATCC 43914 / DSM 3382 / HRM2</strain>
    </source>
</reference>
<evidence type="ECO:0000313" key="2">
    <source>
        <dbReference type="Proteomes" id="UP000000442"/>
    </source>
</evidence>
<dbReference type="EMBL" id="CP001087">
    <property type="protein sequence ID" value="ACN16247.1"/>
    <property type="molecule type" value="Genomic_DNA"/>
</dbReference>
<protein>
    <submittedName>
        <fullName evidence="1">HmeE1</fullName>
    </submittedName>
</protein>